<name>A0A9X1PFJ9_9BACT</name>
<comment type="caution">
    <text evidence="1">The sequence shown here is derived from an EMBL/GenBank/DDBJ whole genome shotgun (WGS) entry which is preliminary data.</text>
</comment>
<keyword evidence="2" id="KW-1185">Reference proteome</keyword>
<dbReference type="RefSeq" id="WP_234616368.1">
    <property type="nucleotide sequence ID" value="NZ_CP098806.1"/>
</dbReference>
<dbReference type="EMBL" id="JAJTTA010000008">
    <property type="protein sequence ID" value="MCF0043637.1"/>
    <property type="molecule type" value="Genomic_DNA"/>
</dbReference>
<sequence length="138" mass="16361">MPKKREISYMDLRYQTYHFKKMALVIKNDQLGQLDKQIVNAKIEEIFLEYVADIREHDIVLSDQIFNMDKKKRFSIFRSIYDLTTDIYYQKALLAIIVSSGLNIFEQREFRYILGHQFLSGDSKARHIVISSLFSQKG</sequence>
<gene>
    <name evidence="1" type="ORF">LXM24_26260</name>
</gene>
<proteinExistence type="predicted"/>
<protein>
    <submittedName>
        <fullName evidence="1">Uncharacterized protein</fullName>
    </submittedName>
</protein>
<organism evidence="1 2">
    <name type="scientific">Dyadobacter fanqingshengii</name>
    <dbReference type="NCBI Taxonomy" id="2906443"/>
    <lineage>
        <taxon>Bacteria</taxon>
        <taxon>Pseudomonadati</taxon>
        <taxon>Bacteroidota</taxon>
        <taxon>Cytophagia</taxon>
        <taxon>Cytophagales</taxon>
        <taxon>Spirosomataceae</taxon>
        <taxon>Dyadobacter</taxon>
    </lineage>
</organism>
<accession>A0A9X1PFJ9</accession>
<reference evidence="1" key="1">
    <citation type="submission" date="2021-12" db="EMBL/GenBank/DDBJ databases">
        <title>Novel species in genus Dyadobacter.</title>
        <authorList>
            <person name="Ma C."/>
        </authorList>
    </citation>
    <scope>NUCLEOTIDE SEQUENCE</scope>
    <source>
        <strain evidence="1">CY399</strain>
    </source>
</reference>
<dbReference type="AlphaFoldDB" id="A0A9X1PFJ9"/>
<dbReference type="Proteomes" id="UP001139700">
    <property type="component" value="Unassembled WGS sequence"/>
</dbReference>
<evidence type="ECO:0000313" key="1">
    <source>
        <dbReference type="EMBL" id="MCF0043637.1"/>
    </source>
</evidence>
<evidence type="ECO:0000313" key="2">
    <source>
        <dbReference type="Proteomes" id="UP001139700"/>
    </source>
</evidence>